<organism evidence="2 3">
    <name type="scientific">Streptomyces ziwulingensis</name>
    <dbReference type="NCBI Taxonomy" id="1045501"/>
    <lineage>
        <taxon>Bacteria</taxon>
        <taxon>Bacillati</taxon>
        <taxon>Actinomycetota</taxon>
        <taxon>Actinomycetes</taxon>
        <taxon>Kitasatosporales</taxon>
        <taxon>Streptomycetaceae</taxon>
        <taxon>Streptomyces</taxon>
    </lineage>
</organism>
<comment type="caution">
    <text evidence="2">The sequence shown here is derived from an EMBL/GenBank/DDBJ whole genome shotgun (WGS) entry which is preliminary data.</text>
</comment>
<protein>
    <recommendedName>
        <fullName evidence="4">DUF3565 domain-containing protein</fullName>
    </recommendedName>
</protein>
<sequence length="99" mass="10877">MGAKMRRAELVHVDGPVSIPRLPREAGGGRMNTSPEIPELVSPQEAPTETRMSPDGAWWELCGGVLEDGWIVFRVQDPEPHEPHPRGECWMCDAFGASA</sequence>
<name>A0ABP9D7S3_9ACTN</name>
<dbReference type="Proteomes" id="UP001501265">
    <property type="component" value="Unassembled WGS sequence"/>
</dbReference>
<evidence type="ECO:0000256" key="1">
    <source>
        <dbReference type="SAM" id="MobiDB-lite"/>
    </source>
</evidence>
<proteinExistence type="predicted"/>
<keyword evidence="3" id="KW-1185">Reference proteome</keyword>
<evidence type="ECO:0000313" key="2">
    <source>
        <dbReference type="EMBL" id="GAA4828725.1"/>
    </source>
</evidence>
<accession>A0ABP9D7S3</accession>
<evidence type="ECO:0000313" key="3">
    <source>
        <dbReference type="Proteomes" id="UP001501265"/>
    </source>
</evidence>
<dbReference type="EMBL" id="BAABIG010000164">
    <property type="protein sequence ID" value="GAA4828725.1"/>
    <property type="molecule type" value="Genomic_DNA"/>
</dbReference>
<evidence type="ECO:0008006" key="4">
    <source>
        <dbReference type="Google" id="ProtNLM"/>
    </source>
</evidence>
<reference evidence="3" key="1">
    <citation type="journal article" date="2019" name="Int. J. Syst. Evol. Microbiol.">
        <title>The Global Catalogue of Microorganisms (GCM) 10K type strain sequencing project: providing services to taxonomists for standard genome sequencing and annotation.</title>
        <authorList>
            <consortium name="The Broad Institute Genomics Platform"/>
            <consortium name="The Broad Institute Genome Sequencing Center for Infectious Disease"/>
            <person name="Wu L."/>
            <person name="Ma J."/>
        </authorList>
    </citation>
    <scope>NUCLEOTIDE SEQUENCE [LARGE SCALE GENOMIC DNA]</scope>
    <source>
        <strain evidence="3">JCM 18081</strain>
    </source>
</reference>
<feature type="region of interest" description="Disordered" evidence="1">
    <location>
        <begin position="18"/>
        <end position="54"/>
    </location>
</feature>
<gene>
    <name evidence="2" type="ORF">GCM10023220_71730</name>
</gene>